<dbReference type="Pfam" id="PF01142">
    <property type="entry name" value="TruD"/>
    <property type="match status" value="2"/>
</dbReference>
<dbReference type="InterPro" id="IPR020103">
    <property type="entry name" value="PsdUridine_synth_cat_dom_sf"/>
</dbReference>
<dbReference type="PANTHER" id="PTHR47811:SF1">
    <property type="entry name" value="TRNA PSEUDOURIDINE SYNTHASE D"/>
    <property type="match status" value="1"/>
</dbReference>
<dbReference type="InterPro" id="IPR043165">
    <property type="entry name" value="TruD_insert_sf"/>
</dbReference>
<organism evidence="1 2">
    <name type="scientific">Aliikangiella maris</name>
    <dbReference type="NCBI Taxonomy" id="3162458"/>
    <lineage>
        <taxon>Bacteria</taxon>
        <taxon>Pseudomonadati</taxon>
        <taxon>Pseudomonadota</taxon>
        <taxon>Gammaproteobacteria</taxon>
        <taxon>Oceanospirillales</taxon>
        <taxon>Pleioneaceae</taxon>
        <taxon>Aliikangiella</taxon>
    </lineage>
</organism>
<protein>
    <submittedName>
        <fullName evidence="1">tRNA pseudouridine(13) synthase TruD</fullName>
    </submittedName>
</protein>
<gene>
    <name evidence="1" type="ORF">ABVT43_01495</name>
</gene>
<dbReference type="PROSITE" id="PS50984">
    <property type="entry name" value="TRUD"/>
    <property type="match status" value="1"/>
</dbReference>
<accession>A0ABV2BPD0</accession>
<comment type="caution">
    <text evidence="1">The sequence shown here is derived from an EMBL/GenBank/DDBJ whole genome shotgun (WGS) entry which is preliminary data.</text>
</comment>
<dbReference type="HAMAP" id="MF_01082">
    <property type="entry name" value="TruD"/>
    <property type="match status" value="1"/>
</dbReference>
<dbReference type="PANTHER" id="PTHR47811">
    <property type="entry name" value="TRNA PSEUDOURIDINE SYNTHASE D"/>
    <property type="match status" value="1"/>
</dbReference>
<sequence>MIELPLPNELFEQLPRLNQQPLIDAHLRTVADDFQVNEILSFEPEGVGDHLFLYIEKQNCNSDWVISYLQRHFKLKPADVGYAGKKDRYSISRQWFSLYFPEKRSNEVSAIVETIDNDSFKVLTVTRHVKKLRVGAISENQFCITLRGLTEKLDEQIFGSLIANGFPNYYGYQRFGHQGNNLSKALQVLAGKIKVKSRSRRGIYLSALRSYLFNIQVAYRINHQLWSTALDGDCFSLSGSRSYFHCDKVDQPTIERLAQGDVSISGWLVGQQASEVTGAALTLEQSALTDFQPVIALIQSSPLGQRLQSARRPIRAFARDFKVLASNQQQLTLQFGLPSGSYATSLLRELFRIKDLALLENRND</sequence>
<dbReference type="InterPro" id="IPR050170">
    <property type="entry name" value="TruD_pseudoU_synthase"/>
</dbReference>
<reference evidence="1 2" key="1">
    <citation type="submission" date="2024-06" db="EMBL/GenBank/DDBJ databases">
        <authorList>
            <person name="Li F."/>
        </authorList>
    </citation>
    <scope>NUCLEOTIDE SEQUENCE [LARGE SCALE GENOMIC DNA]</scope>
    <source>
        <strain evidence="1 2">GXAS 311</strain>
    </source>
</reference>
<dbReference type="InterPro" id="IPR042214">
    <property type="entry name" value="TruD_catalytic"/>
</dbReference>
<evidence type="ECO:0000313" key="2">
    <source>
        <dbReference type="Proteomes" id="UP001548189"/>
    </source>
</evidence>
<dbReference type="Proteomes" id="UP001548189">
    <property type="component" value="Unassembled WGS sequence"/>
</dbReference>
<dbReference type="SUPFAM" id="SSF55120">
    <property type="entry name" value="Pseudouridine synthase"/>
    <property type="match status" value="1"/>
</dbReference>
<keyword evidence="2" id="KW-1185">Reference proteome</keyword>
<evidence type="ECO:0000313" key="1">
    <source>
        <dbReference type="EMBL" id="MET1253788.1"/>
    </source>
</evidence>
<dbReference type="EMBL" id="JBEVCJ010000001">
    <property type="protein sequence ID" value="MET1253788.1"/>
    <property type="molecule type" value="Genomic_DNA"/>
</dbReference>
<dbReference type="Gene3D" id="3.30.2350.20">
    <property type="entry name" value="TruD, catalytic domain"/>
    <property type="match status" value="1"/>
</dbReference>
<dbReference type="InterPro" id="IPR001656">
    <property type="entry name" value="PsdUridine_synth_TruD"/>
</dbReference>
<proteinExistence type="inferred from homology"/>
<dbReference type="InterPro" id="IPR011760">
    <property type="entry name" value="PsdUridine_synth_TruD_insert"/>
</dbReference>
<name>A0ABV2BPD0_9GAMM</name>
<dbReference type="Gene3D" id="3.30.2340.10">
    <property type="entry name" value="TruD, insertion domain"/>
    <property type="match status" value="1"/>
</dbReference>